<evidence type="ECO:0000313" key="1">
    <source>
        <dbReference type="EMBL" id="QHS92864.1"/>
    </source>
</evidence>
<dbReference type="AlphaFoldDB" id="A0A6C0BMH0"/>
<accession>A0A6C0BMH0</accession>
<reference evidence="1" key="1">
    <citation type="journal article" date="2020" name="Nature">
        <title>Giant virus diversity and host interactions through global metagenomics.</title>
        <authorList>
            <person name="Schulz F."/>
            <person name="Roux S."/>
            <person name="Paez-Espino D."/>
            <person name="Jungbluth S."/>
            <person name="Walsh D.A."/>
            <person name="Denef V.J."/>
            <person name="McMahon K.D."/>
            <person name="Konstantinidis K.T."/>
            <person name="Eloe-Fadrosh E.A."/>
            <person name="Kyrpides N.C."/>
            <person name="Woyke T."/>
        </authorList>
    </citation>
    <scope>NUCLEOTIDE SEQUENCE</scope>
    <source>
        <strain evidence="1">GVMAG-M-3300017651-5</strain>
    </source>
</reference>
<sequence>MEMLIDSALDLIFYESVKGVSMTCIPGFSRDCRLEFKSYDMMNIFMRLLSSTYKIQSLGAGKLVTIDHSGAYEISSITPSMAKMEGNMVLLSCTPREHLDLFIVR</sequence>
<protein>
    <submittedName>
        <fullName evidence="1">Uncharacterized protein</fullName>
    </submittedName>
</protein>
<dbReference type="EMBL" id="MN739193">
    <property type="protein sequence ID" value="QHS92864.1"/>
    <property type="molecule type" value="Genomic_DNA"/>
</dbReference>
<organism evidence="1">
    <name type="scientific">viral metagenome</name>
    <dbReference type="NCBI Taxonomy" id="1070528"/>
    <lineage>
        <taxon>unclassified sequences</taxon>
        <taxon>metagenomes</taxon>
        <taxon>organismal metagenomes</taxon>
    </lineage>
</organism>
<name>A0A6C0BMH0_9ZZZZ</name>
<proteinExistence type="predicted"/>